<dbReference type="PANTHER" id="PTHR48043">
    <property type="entry name" value="EG:EG0003.4 PROTEIN-RELATED"/>
    <property type="match status" value="1"/>
</dbReference>
<dbReference type="InterPro" id="IPR002213">
    <property type="entry name" value="UDP_glucos_trans"/>
</dbReference>
<proteinExistence type="predicted"/>
<dbReference type="InterPro" id="IPR024242">
    <property type="entry name" value="NCE101"/>
</dbReference>
<dbReference type="GO" id="GO:0009306">
    <property type="term" value="P:protein secretion"/>
    <property type="evidence" value="ECO:0007669"/>
    <property type="project" value="InterPro"/>
</dbReference>
<keyword evidence="2" id="KW-0808">Transferase</keyword>
<dbReference type="Gene3D" id="3.40.50.2000">
    <property type="entry name" value="Glycogen Phosphorylase B"/>
    <property type="match status" value="2"/>
</dbReference>
<evidence type="ECO:0000256" key="2">
    <source>
        <dbReference type="ARBA" id="ARBA00022679"/>
    </source>
</evidence>
<keyword evidence="4" id="KW-1185">Reference proteome</keyword>
<organism evidence="3 4">
    <name type="scientific">Mucor plumbeus</name>
    <dbReference type="NCBI Taxonomy" id="97098"/>
    <lineage>
        <taxon>Eukaryota</taxon>
        <taxon>Fungi</taxon>
        <taxon>Fungi incertae sedis</taxon>
        <taxon>Mucoromycota</taxon>
        <taxon>Mucoromycotina</taxon>
        <taxon>Mucoromycetes</taxon>
        <taxon>Mucorales</taxon>
        <taxon>Mucorineae</taxon>
        <taxon>Mucoraceae</taxon>
        <taxon>Mucor</taxon>
    </lineage>
</organism>
<sequence length="571" mass="64914">MSAPIRYQYLISRTGDIVFSLTVGTLAYFLNERDNPRAQNGKSLFELVSRARQKKIDQREAKRNFLSNDPAYYYLDKKDVTFNRQPKNIVIAASIGGSSHAKWVLEIGSLLANRGHNLTYVTRDDQLNLVDPYPEIKAVSAGRAIYPATIVDDVLHMPFYIVAKTIRKLLNSAYTEEMRFYRQNLGIEPDFFICDAFDDPCIDTAVQFNKPFAITCTGILHQDISVPYMNGLGTTEHATSENMTLWQRFHHKYVDFAKTLYHLYPELKELDKLRQQFGIPALGLNRFKQWDNALKLINSYFGFTPSQVLGPLTHMVGPIVSSKQKQLSQEEREFLNSHSKIVYVAFGQIVLPFKHEIELLLSSLLDQIERKQLDGIIWVGLKEQVARIESKNPHTVWKFETTTSTLELPSPLFENYLSQDVFMPSWASQFSILGHPSTALFVSHGGATSANEATYHGVPLLIHPYVGDQRLVGRALSVAGVARVNERDSCTFSLLKTQLDGLLFDADSFVARNLTRMKILAQFGNRRKYYAADLIEEHMLVAENGISSHRYETSRKMTKLKAMDIDLHLAS</sequence>
<reference evidence="3" key="1">
    <citation type="submission" date="2020-12" db="EMBL/GenBank/DDBJ databases">
        <title>Metabolic potential, ecology and presence of endohyphal bacteria is reflected in genomic diversity of Mucoromycotina.</title>
        <authorList>
            <person name="Muszewska A."/>
            <person name="Okrasinska A."/>
            <person name="Steczkiewicz K."/>
            <person name="Drgas O."/>
            <person name="Orlowska M."/>
            <person name="Perlinska-Lenart U."/>
            <person name="Aleksandrzak-Piekarczyk T."/>
            <person name="Szatraj K."/>
            <person name="Zielenkiewicz U."/>
            <person name="Pilsyk S."/>
            <person name="Malc E."/>
            <person name="Mieczkowski P."/>
            <person name="Kruszewska J.S."/>
            <person name="Biernat P."/>
            <person name="Pawlowska J."/>
        </authorList>
    </citation>
    <scope>NUCLEOTIDE SEQUENCE</scope>
    <source>
        <strain evidence="3">CBS 226.32</strain>
    </source>
</reference>
<name>A0A8H7QWB4_9FUNG</name>
<dbReference type="PANTHER" id="PTHR48043:SF145">
    <property type="entry name" value="FI06409P-RELATED"/>
    <property type="match status" value="1"/>
</dbReference>
<dbReference type="GO" id="GO:0008194">
    <property type="term" value="F:UDP-glycosyltransferase activity"/>
    <property type="evidence" value="ECO:0007669"/>
    <property type="project" value="InterPro"/>
</dbReference>
<dbReference type="InterPro" id="IPR050271">
    <property type="entry name" value="UDP-glycosyltransferase"/>
</dbReference>
<evidence type="ECO:0000313" key="3">
    <source>
        <dbReference type="EMBL" id="KAG2199908.1"/>
    </source>
</evidence>
<dbReference type="OrthoDB" id="5835829at2759"/>
<dbReference type="SUPFAM" id="SSF53756">
    <property type="entry name" value="UDP-Glycosyltransferase/glycogen phosphorylase"/>
    <property type="match status" value="1"/>
</dbReference>
<dbReference type="Pfam" id="PF11654">
    <property type="entry name" value="NCE101"/>
    <property type="match status" value="1"/>
</dbReference>
<dbReference type="Pfam" id="PF00201">
    <property type="entry name" value="UDPGT"/>
    <property type="match status" value="1"/>
</dbReference>
<dbReference type="Proteomes" id="UP000650833">
    <property type="component" value="Unassembled WGS sequence"/>
</dbReference>
<keyword evidence="1" id="KW-0328">Glycosyltransferase</keyword>
<comment type="caution">
    <text evidence="3">The sequence shown here is derived from an EMBL/GenBank/DDBJ whole genome shotgun (WGS) entry which is preliminary data.</text>
</comment>
<accession>A0A8H7QWB4</accession>
<evidence type="ECO:0000256" key="1">
    <source>
        <dbReference type="ARBA" id="ARBA00022676"/>
    </source>
</evidence>
<protein>
    <submittedName>
        <fullName evidence="3">Uncharacterized protein</fullName>
    </submittedName>
</protein>
<evidence type="ECO:0000313" key="4">
    <source>
        <dbReference type="Proteomes" id="UP000650833"/>
    </source>
</evidence>
<gene>
    <name evidence="3" type="ORF">INT46_007828</name>
</gene>
<dbReference type="EMBL" id="JAEPRC010000331">
    <property type="protein sequence ID" value="KAG2199908.1"/>
    <property type="molecule type" value="Genomic_DNA"/>
</dbReference>
<dbReference type="CDD" id="cd03784">
    <property type="entry name" value="GT1_Gtf-like"/>
    <property type="match status" value="1"/>
</dbReference>
<dbReference type="AlphaFoldDB" id="A0A8H7QWB4"/>